<keyword evidence="4" id="KW-1185">Reference proteome</keyword>
<dbReference type="Proteomes" id="UP000317648">
    <property type="component" value="Chromosome"/>
</dbReference>
<accession>A0A518DNG2</accession>
<sequence length="407" mass="45104" precursor="true">MKRMLTLALLLTSLGSIVQAEDWPAWRGPTGQGFSTEKNVLLNWSDSENVGWKISLEHQGNSTPIVWGDKIFLTQADKDGTTRSLLCFARADGQKLWQNDVPYDKKERNWNANWYCNASPTTDGERVVVSLGSAGMYCYDLDGKELWKRTDLGAWDHAFGNASSPVIYGDLVMLWCGPNDKGRNYLLAVNKETGETVWEHDEKNGSWGTPLVIRQGNDDQVLLATVPALKGINPLTGEELWSCDGLTKYVYTSPLYGDGVAVAMSGYSGAALAVKLSGSGDITSDRLWHHPKNIQRVGSGIVLDGYVYMMEENGVPHCYDLITGEEVWKVKTRPSGGNTWGSMVYAEGRLYVLMRNGSTQVFAASPKYELLTTNSLPNESSNSSLVISNGDLFVRTFEHLWCFRAKK</sequence>
<dbReference type="Pfam" id="PF13360">
    <property type="entry name" value="PQQ_2"/>
    <property type="match status" value="1"/>
</dbReference>
<feature type="chain" id="PRO_5021927771" evidence="1">
    <location>
        <begin position="21"/>
        <end position="407"/>
    </location>
</feature>
<evidence type="ECO:0000259" key="2">
    <source>
        <dbReference type="Pfam" id="PF13360"/>
    </source>
</evidence>
<dbReference type="RefSeq" id="WP_145050088.1">
    <property type="nucleotide sequence ID" value="NZ_CP036433.1"/>
</dbReference>
<name>A0A518DNG2_9BACT</name>
<dbReference type="PANTHER" id="PTHR34512:SF30">
    <property type="entry name" value="OUTER MEMBRANE PROTEIN ASSEMBLY FACTOR BAMB"/>
    <property type="match status" value="1"/>
</dbReference>
<evidence type="ECO:0000256" key="1">
    <source>
        <dbReference type="SAM" id="SignalP"/>
    </source>
</evidence>
<dbReference type="InterPro" id="IPR015943">
    <property type="entry name" value="WD40/YVTN_repeat-like_dom_sf"/>
</dbReference>
<dbReference type="AlphaFoldDB" id="A0A518DNG2"/>
<dbReference type="EMBL" id="CP036433">
    <property type="protein sequence ID" value="QDU93353.1"/>
    <property type="molecule type" value="Genomic_DNA"/>
</dbReference>
<feature type="signal peptide" evidence="1">
    <location>
        <begin position="1"/>
        <end position="20"/>
    </location>
</feature>
<keyword evidence="1" id="KW-0732">Signal</keyword>
<evidence type="ECO:0000313" key="4">
    <source>
        <dbReference type="Proteomes" id="UP000317648"/>
    </source>
</evidence>
<dbReference type="SUPFAM" id="SSF50998">
    <property type="entry name" value="Quinoprotein alcohol dehydrogenase-like"/>
    <property type="match status" value="1"/>
</dbReference>
<evidence type="ECO:0000313" key="3">
    <source>
        <dbReference type="EMBL" id="QDU93353.1"/>
    </source>
</evidence>
<reference evidence="3 4" key="1">
    <citation type="submission" date="2019-02" db="EMBL/GenBank/DDBJ databases">
        <title>Deep-cultivation of Planctomycetes and their phenomic and genomic characterization uncovers novel biology.</title>
        <authorList>
            <person name="Wiegand S."/>
            <person name="Jogler M."/>
            <person name="Boedeker C."/>
            <person name="Pinto D."/>
            <person name="Vollmers J."/>
            <person name="Rivas-Marin E."/>
            <person name="Kohn T."/>
            <person name="Peeters S.H."/>
            <person name="Heuer A."/>
            <person name="Rast P."/>
            <person name="Oberbeckmann S."/>
            <person name="Bunk B."/>
            <person name="Jeske O."/>
            <person name="Meyerdierks A."/>
            <person name="Storesund J.E."/>
            <person name="Kallscheuer N."/>
            <person name="Luecker S."/>
            <person name="Lage O.M."/>
            <person name="Pohl T."/>
            <person name="Merkel B.J."/>
            <person name="Hornburger P."/>
            <person name="Mueller R.-W."/>
            <person name="Bruemmer F."/>
            <person name="Labrenz M."/>
            <person name="Spormann A.M."/>
            <person name="Op den Camp H."/>
            <person name="Overmann J."/>
            <person name="Amann R."/>
            <person name="Jetten M.S.M."/>
            <person name="Mascher T."/>
            <person name="Medema M.H."/>
            <person name="Devos D.P."/>
            <person name="Kaster A.-K."/>
            <person name="Ovreas L."/>
            <person name="Rohde M."/>
            <person name="Galperin M.Y."/>
            <person name="Jogler C."/>
        </authorList>
    </citation>
    <scope>NUCLEOTIDE SEQUENCE [LARGE SCALE GENOMIC DNA]</scope>
    <source>
        <strain evidence="3 4">Pla85_3_4</strain>
    </source>
</reference>
<organism evidence="3 4">
    <name type="scientific">Lignipirellula cremea</name>
    <dbReference type="NCBI Taxonomy" id="2528010"/>
    <lineage>
        <taxon>Bacteria</taxon>
        <taxon>Pseudomonadati</taxon>
        <taxon>Planctomycetota</taxon>
        <taxon>Planctomycetia</taxon>
        <taxon>Pirellulales</taxon>
        <taxon>Pirellulaceae</taxon>
        <taxon>Lignipirellula</taxon>
    </lineage>
</organism>
<dbReference type="InterPro" id="IPR002372">
    <property type="entry name" value="PQQ_rpt_dom"/>
</dbReference>
<dbReference type="OrthoDB" id="244732at2"/>
<protein>
    <submittedName>
        <fullName evidence="3">Outer membrane biogenesis protein BamB</fullName>
    </submittedName>
</protein>
<dbReference type="KEGG" id="lcre:Pla8534_11330"/>
<feature type="domain" description="Pyrrolo-quinoline quinone repeat" evidence="2">
    <location>
        <begin position="85"/>
        <end position="329"/>
    </location>
</feature>
<gene>
    <name evidence="3" type="ORF">Pla8534_11330</name>
</gene>
<dbReference type="PANTHER" id="PTHR34512">
    <property type="entry name" value="CELL SURFACE PROTEIN"/>
    <property type="match status" value="1"/>
</dbReference>
<proteinExistence type="predicted"/>
<dbReference type="InterPro" id="IPR011047">
    <property type="entry name" value="Quinoprotein_ADH-like_sf"/>
</dbReference>
<dbReference type="Gene3D" id="2.130.10.10">
    <property type="entry name" value="YVTN repeat-like/Quinoprotein amine dehydrogenase"/>
    <property type="match status" value="2"/>
</dbReference>